<dbReference type="Pfam" id="PF13580">
    <property type="entry name" value="SIS_2"/>
    <property type="match status" value="1"/>
</dbReference>
<gene>
    <name evidence="2" type="ORF">H8S20_17820</name>
</gene>
<dbReference type="InterPro" id="IPR035472">
    <property type="entry name" value="RpiR-like_SIS"/>
</dbReference>
<dbReference type="NCBIfam" id="NF002805">
    <property type="entry name" value="PRK02947.1"/>
    <property type="match status" value="1"/>
</dbReference>
<dbReference type="InterPro" id="IPR046348">
    <property type="entry name" value="SIS_dom_sf"/>
</dbReference>
<name>A0ABR7DH36_9CLOT</name>
<dbReference type="InterPro" id="IPR050099">
    <property type="entry name" value="SIS_GmhA/DiaA_subfam"/>
</dbReference>
<dbReference type="PANTHER" id="PTHR30390:SF7">
    <property type="entry name" value="PHOSPHOHEPTOSE ISOMERASE"/>
    <property type="match status" value="1"/>
</dbReference>
<feature type="domain" description="SIS" evidence="1">
    <location>
        <begin position="31"/>
        <end position="232"/>
    </location>
</feature>
<dbReference type="InterPro" id="IPR001347">
    <property type="entry name" value="SIS_dom"/>
</dbReference>
<dbReference type="SUPFAM" id="SSF53697">
    <property type="entry name" value="SIS domain"/>
    <property type="match status" value="1"/>
</dbReference>
<evidence type="ECO:0000313" key="3">
    <source>
        <dbReference type="Proteomes" id="UP000596929"/>
    </source>
</evidence>
<evidence type="ECO:0000259" key="1">
    <source>
        <dbReference type="PROSITE" id="PS51464"/>
    </source>
</evidence>
<dbReference type="PANTHER" id="PTHR30390">
    <property type="entry name" value="SEDOHEPTULOSE 7-PHOSPHATE ISOMERASE / DNAA INITIATOR-ASSOCIATING FACTOR FOR REPLICATION INITIATION"/>
    <property type="match status" value="1"/>
</dbReference>
<keyword evidence="3" id="KW-1185">Reference proteome</keyword>
<dbReference type="EMBL" id="JACOOO010000042">
    <property type="protein sequence ID" value="MBC5630714.1"/>
    <property type="molecule type" value="Genomic_DNA"/>
</dbReference>
<organism evidence="2 3">
    <name type="scientific">Clostridium hominis</name>
    <dbReference type="NCBI Taxonomy" id="2763036"/>
    <lineage>
        <taxon>Bacteria</taxon>
        <taxon>Bacillati</taxon>
        <taxon>Bacillota</taxon>
        <taxon>Clostridia</taxon>
        <taxon>Eubacteriales</taxon>
        <taxon>Clostridiaceae</taxon>
        <taxon>Clostridium</taxon>
    </lineage>
</organism>
<sequence>MRFKYIDKIREIIDIVEKEENENMNKAVDLFVDTILNKKSIFVFGATHAGIITEEVFYRAGGLVVFNPIFERSLMLDNSPITFTSKMERLIGYGTNIFEKVPIKSGDILVVHSVSGRNPVSIELALEAKKRNIAVISITNVEYSKTVSSRHPLGKNLYEISDIVIDNHGDIGDACIEIDGIEQKVAPSSTVIGALIINSIVAEVTQQLIYKGVSKPPIFYSANLDGGDELNKKIYKEYSDVIHYKY</sequence>
<dbReference type="RefSeq" id="WP_032118750.1">
    <property type="nucleotide sequence ID" value="NZ_JACOOO010000042.1"/>
</dbReference>
<dbReference type="CDD" id="cd05013">
    <property type="entry name" value="SIS_RpiR"/>
    <property type="match status" value="1"/>
</dbReference>
<comment type="caution">
    <text evidence="2">The sequence shown here is derived from an EMBL/GenBank/DDBJ whole genome shotgun (WGS) entry which is preliminary data.</text>
</comment>
<proteinExistence type="predicted"/>
<dbReference type="Gene3D" id="3.40.50.10490">
    <property type="entry name" value="Glucose-6-phosphate isomerase like protein, domain 1"/>
    <property type="match status" value="1"/>
</dbReference>
<dbReference type="Proteomes" id="UP000596929">
    <property type="component" value="Unassembled WGS sequence"/>
</dbReference>
<evidence type="ECO:0000313" key="2">
    <source>
        <dbReference type="EMBL" id="MBC5630714.1"/>
    </source>
</evidence>
<dbReference type="PROSITE" id="PS51464">
    <property type="entry name" value="SIS"/>
    <property type="match status" value="1"/>
</dbReference>
<accession>A0ABR7DH36</accession>
<reference evidence="2 3" key="1">
    <citation type="submission" date="2020-08" db="EMBL/GenBank/DDBJ databases">
        <title>Genome public.</title>
        <authorList>
            <person name="Liu C."/>
            <person name="Sun Q."/>
        </authorList>
    </citation>
    <scope>NUCLEOTIDE SEQUENCE [LARGE SCALE GENOMIC DNA]</scope>
    <source>
        <strain evidence="2 3">NSJ-6</strain>
    </source>
</reference>
<protein>
    <submittedName>
        <fullName evidence="2">SIS domain-containing protein</fullName>
    </submittedName>
</protein>